<dbReference type="SUPFAM" id="SSF54928">
    <property type="entry name" value="RNA-binding domain, RBD"/>
    <property type="match status" value="1"/>
</dbReference>
<dbReference type="InterPro" id="IPR000504">
    <property type="entry name" value="RRM_dom"/>
</dbReference>
<dbReference type="AlphaFoldDB" id="A0A2W5E5W2"/>
<accession>A0A2W5E5W2</accession>
<evidence type="ECO:0000313" key="4">
    <source>
        <dbReference type="EMBL" id="PZP39615.1"/>
    </source>
</evidence>
<dbReference type="InterPro" id="IPR052462">
    <property type="entry name" value="SLIRP/GR-RBP-like"/>
</dbReference>
<proteinExistence type="predicted"/>
<dbReference type="InterPro" id="IPR035979">
    <property type="entry name" value="RBD_domain_sf"/>
</dbReference>
<dbReference type="SMART" id="SM00361">
    <property type="entry name" value="RRM_1"/>
    <property type="match status" value="1"/>
</dbReference>
<dbReference type="SMART" id="SM00360">
    <property type="entry name" value="RRM"/>
    <property type="match status" value="1"/>
</dbReference>
<dbReference type="Pfam" id="PF00076">
    <property type="entry name" value="RRM_1"/>
    <property type="match status" value="1"/>
</dbReference>
<protein>
    <submittedName>
        <fullName evidence="4">RNA-binding protein</fullName>
    </submittedName>
</protein>
<sequence length="98" mass="10918">MKIYVSSLSYGVGNDQLKEAFEEFGEVATANVIMDKFTQRSRGFGFVEMPNKEEAEKAISELNGRSMDGRTINVAEAKERPARTEGGYNNRSSSPFKN</sequence>
<organism evidence="4 5">
    <name type="scientific">Pseudopedobacter saltans</name>
    <dbReference type="NCBI Taxonomy" id="151895"/>
    <lineage>
        <taxon>Bacteria</taxon>
        <taxon>Pseudomonadati</taxon>
        <taxon>Bacteroidota</taxon>
        <taxon>Sphingobacteriia</taxon>
        <taxon>Sphingobacteriales</taxon>
        <taxon>Sphingobacteriaceae</taxon>
        <taxon>Pseudopedobacter</taxon>
    </lineage>
</organism>
<dbReference type="CDD" id="cd21608">
    <property type="entry name" value="RRM2_NsCP33_like"/>
    <property type="match status" value="1"/>
</dbReference>
<comment type="caution">
    <text evidence="4">The sequence shown here is derived from an EMBL/GenBank/DDBJ whole genome shotgun (WGS) entry which is preliminary data.</text>
</comment>
<dbReference type="PROSITE" id="PS50102">
    <property type="entry name" value="RRM"/>
    <property type="match status" value="1"/>
</dbReference>
<keyword evidence="1" id="KW-0694">RNA-binding</keyword>
<feature type="region of interest" description="Disordered" evidence="2">
    <location>
        <begin position="76"/>
        <end position="98"/>
    </location>
</feature>
<evidence type="ECO:0000259" key="3">
    <source>
        <dbReference type="PROSITE" id="PS50102"/>
    </source>
</evidence>
<dbReference type="Gene3D" id="3.30.70.330">
    <property type="match status" value="1"/>
</dbReference>
<name>A0A2W5E5W2_9SPHI</name>
<evidence type="ECO:0000256" key="1">
    <source>
        <dbReference type="ARBA" id="ARBA00022884"/>
    </source>
</evidence>
<dbReference type="Proteomes" id="UP000249645">
    <property type="component" value="Unassembled WGS sequence"/>
</dbReference>
<dbReference type="EMBL" id="QFOI01000658">
    <property type="protein sequence ID" value="PZP39615.1"/>
    <property type="molecule type" value="Genomic_DNA"/>
</dbReference>
<dbReference type="InterPro" id="IPR012677">
    <property type="entry name" value="Nucleotide-bd_a/b_plait_sf"/>
</dbReference>
<dbReference type="InterPro" id="IPR003954">
    <property type="entry name" value="RRM_euk-type"/>
</dbReference>
<dbReference type="GO" id="GO:0003723">
    <property type="term" value="F:RNA binding"/>
    <property type="evidence" value="ECO:0007669"/>
    <property type="project" value="UniProtKB-KW"/>
</dbReference>
<evidence type="ECO:0000313" key="5">
    <source>
        <dbReference type="Proteomes" id="UP000249645"/>
    </source>
</evidence>
<reference evidence="4 5" key="1">
    <citation type="submission" date="2017-11" db="EMBL/GenBank/DDBJ databases">
        <title>Infants hospitalized years apart are colonized by the same room-sourced microbial strains.</title>
        <authorList>
            <person name="Brooks B."/>
            <person name="Olm M.R."/>
            <person name="Firek B.A."/>
            <person name="Baker R."/>
            <person name="Thomas B.C."/>
            <person name="Morowitz M.J."/>
            <person name="Banfield J.F."/>
        </authorList>
    </citation>
    <scope>NUCLEOTIDE SEQUENCE [LARGE SCALE GENOMIC DNA]</scope>
    <source>
        <strain evidence="4">S2_009_000_R2_76</strain>
    </source>
</reference>
<evidence type="ECO:0000256" key="2">
    <source>
        <dbReference type="SAM" id="MobiDB-lite"/>
    </source>
</evidence>
<gene>
    <name evidence="4" type="ORF">DI598_19840</name>
</gene>
<dbReference type="InterPro" id="IPR048289">
    <property type="entry name" value="RRM2_NsCP33-like"/>
</dbReference>
<feature type="non-terminal residue" evidence="4">
    <location>
        <position position="98"/>
    </location>
</feature>
<feature type="compositionally biased region" description="Polar residues" evidence="2">
    <location>
        <begin position="87"/>
        <end position="98"/>
    </location>
</feature>
<dbReference type="PANTHER" id="PTHR48027">
    <property type="entry name" value="HETEROGENEOUS NUCLEAR RIBONUCLEOPROTEIN 87F-RELATED"/>
    <property type="match status" value="1"/>
</dbReference>
<feature type="domain" description="RRM" evidence="3">
    <location>
        <begin position="1"/>
        <end position="79"/>
    </location>
</feature>